<dbReference type="PRINTS" id="PR00034">
    <property type="entry name" value="HTHCRP"/>
</dbReference>
<name>H6SKM8_PARPM</name>
<protein>
    <submittedName>
        <fullName evidence="7">Transcriptional regulator, Crp/Fnr family</fullName>
    </submittedName>
</protein>
<dbReference type="FunFam" id="1.10.10.10:FF:000028">
    <property type="entry name" value="Fumarate/nitrate reduction transcriptional regulator Fnr"/>
    <property type="match status" value="1"/>
</dbReference>
<dbReference type="GO" id="GO:0005829">
    <property type="term" value="C:cytosol"/>
    <property type="evidence" value="ECO:0007669"/>
    <property type="project" value="TreeGrafter"/>
</dbReference>
<keyword evidence="3" id="KW-0804">Transcription</keyword>
<dbReference type="SMART" id="SM00419">
    <property type="entry name" value="HTH_CRP"/>
    <property type="match status" value="1"/>
</dbReference>
<evidence type="ECO:0000256" key="3">
    <source>
        <dbReference type="ARBA" id="ARBA00023163"/>
    </source>
</evidence>
<dbReference type="InterPro" id="IPR014710">
    <property type="entry name" value="RmlC-like_jellyroll"/>
</dbReference>
<evidence type="ECO:0000259" key="5">
    <source>
        <dbReference type="PROSITE" id="PS50042"/>
    </source>
</evidence>
<dbReference type="InterPro" id="IPR036390">
    <property type="entry name" value="WH_DNA-bd_sf"/>
</dbReference>
<dbReference type="Pfam" id="PF13545">
    <property type="entry name" value="HTH_Crp_2"/>
    <property type="match status" value="1"/>
</dbReference>
<keyword evidence="8" id="KW-1185">Reference proteome</keyword>
<dbReference type="InterPro" id="IPR050397">
    <property type="entry name" value="Env_Response_Regulators"/>
</dbReference>
<dbReference type="Gene3D" id="2.60.120.10">
    <property type="entry name" value="Jelly Rolls"/>
    <property type="match status" value="1"/>
</dbReference>
<feature type="region of interest" description="Disordered" evidence="4">
    <location>
        <begin position="1"/>
        <end position="34"/>
    </location>
</feature>
<dbReference type="EMBL" id="HE663493">
    <property type="protein sequence ID" value="CCG08543.1"/>
    <property type="molecule type" value="Genomic_DNA"/>
</dbReference>
<dbReference type="SUPFAM" id="SSF51206">
    <property type="entry name" value="cAMP-binding domain-like"/>
    <property type="match status" value="1"/>
</dbReference>
<dbReference type="Proteomes" id="UP000033220">
    <property type="component" value="Chromosome DSM 122"/>
</dbReference>
<dbReference type="GO" id="GO:0003700">
    <property type="term" value="F:DNA-binding transcription factor activity"/>
    <property type="evidence" value="ECO:0007669"/>
    <property type="project" value="TreeGrafter"/>
</dbReference>
<evidence type="ECO:0000256" key="2">
    <source>
        <dbReference type="ARBA" id="ARBA00023125"/>
    </source>
</evidence>
<feature type="compositionally biased region" description="Pro residues" evidence="4">
    <location>
        <begin position="64"/>
        <end position="73"/>
    </location>
</feature>
<dbReference type="PROSITE" id="PS51063">
    <property type="entry name" value="HTH_CRP_2"/>
    <property type="match status" value="1"/>
</dbReference>
<feature type="domain" description="Cyclic nucleotide-binding" evidence="5">
    <location>
        <begin position="89"/>
        <end position="158"/>
    </location>
</feature>
<feature type="domain" description="HTH crp-type" evidence="6">
    <location>
        <begin position="220"/>
        <end position="294"/>
    </location>
</feature>
<dbReference type="InterPro" id="IPR018490">
    <property type="entry name" value="cNMP-bd_dom_sf"/>
</dbReference>
<dbReference type="GO" id="GO:0003677">
    <property type="term" value="F:DNA binding"/>
    <property type="evidence" value="ECO:0007669"/>
    <property type="project" value="UniProtKB-KW"/>
</dbReference>
<dbReference type="HOGENOM" id="CLU_075053_0_1_5"/>
<keyword evidence="1" id="KW-0805">Transcription regulation</keyword>
<evidence type="ECO:0000256" key="1">
    <source>
        <dbReference type="ARBA" id="ARBA00023015"/>
    </source>
</evidence>
<sequence length="307" mass="33179">MGPGQRSVRRSGRGRRAHLVRRSAAAAQTPLHPGPGRAKLTWINRIMIPLSPPPDPGGAAMASAPPPAGPPDNAPFDPCQPCGLGGLALCRDLPERERLALIALQTTVRLDAHETLFTEGDRALYLYTPVAGAIKLYKMMQDGRRQITGFFFRGDLFGFAAGSVHGATAEAVTPVELCRFPLARLEALLPQAPTLERLVLRRALARLARYEDQVLLLGRKSAPEKLASFLVSLAERAQERGEPASPVLVPMGRADVADYLGLTIETVSRTLTRFRQDGLIGLPRSGTVVVLDAARLRRLAEGAEIPR</sequence>
<dbReference type="SUPFAM" id="SSF46785">
    <property type="entry name" value="Winged helix' DNA-binding domain"/>
    <property type="match status" value="1"/>
</dbReference>
<dbReference type="SMART" id="SM00100">
    <property type="entry name" value="cNMP"/>
    <property type="match status" value="1"/>
</dbReference>
<evidence type="ECO:0000313" key="8">
    <source>
        <dbReference type="Proteomes" id="UP000033220"/>
    </source>
</evidence>
<reference evidence="7 8" key="1">
    <citation type="submission" date="2012-02" db="EMBL/GenBank/DDBJ databases">
        <title>Shotgun genome sequence of Phaeospirillum photometricum DSM 122.</title>
        <authorList>
            <person name="Duquesne K."/>
            <person name="Sturgis J."/>
        </authorList>
    </citation>
    <scope>NUCLEOTIDE SEQUENCE [LARGE SCALE GENOMIC DNA]</scope>
    <source>
        <strain evidence="8">DSM122</strain>
    </source>
</reference>
<feature type="compositionally biased region" description="Basic residues" evidence="4">
    <location>
        <begin position="7"/>
        <end position="21"/>
    </location>
</feature>
<dbReference type="InterPro" id="IPR012318">
    <property type="entry name" value="HTH_CRP"/>
</dbReference>
<dbReference type="Gene3D" id="1.10.10.10">
    <property type="entry name" value="Winged helix-like DNA-binding domain superfamily/Winged helix DNA-binding domain"/>
    <property type="match status" value="1"/>
</dbReference>
<dbReference type="CDD" id="cd00092">
    <property type="entry name" value="HTH_CRP"/>
    <property type="match status" value="1"/>
</dbReference>
<dbReference type="PROSITE" id="PS50042">
    <property type="entry name" value="CNMP_BINDING_3"/>
    <property type="match status" value="1"/>
</dbReference>
<dbReference type="CDD" id="cd00038">
    <property type="entry name" value="CAP_ED"/>
    <property type="match status" value="1"/>
</dbReference>
<dbReference type="PANTHER" id="PTHR24567">
    <property type="entry name" value="CRP FAMILY TRANSCRIPTIONAL REGULATORY PROTEIN"/>
    <property type="match status" value="1"/>
</dbReference>
<accession>H6SKM8</accession>
<dbReference type="InterPro" id="IPR036388">
    <property type="entry name" value="WH-like_DNA-bd_sf"/>
</dbReference>
<proteinExistence type="predicted"/>
<dbReference type="PANTHER" id="PTHR24567:SF75">
    <property type="entry name" value="FUMARATE AND NITRATE REDUCTION REGULATORY PROTEIN"/>
    <property type="match status" value="1"/>
</dbReference>
<evidence type="ECO:0000256" key="4">
    <source>
        <dbReference type="SAM" id="MobiDB-lite"/>
    </source>
</evidence>
<evidence type="ECO:0000313" key="7">
    <source>
        <dbReference type="EMBL" id="CCG08543.1"/>
    </source>
</evidence>
<gene>
    <name evidence="7" type="ORF">RSPPHO_01917</name>
</gene>
<dbReference type="PATRIC" id="fig|1150469.3.peg.2155"/>
<dbReference type="AlphaFoldDB" id="H6SKM8"/>
<dbReference type="STRING" id="1150469.RSPPHO_01917"/>
<organism evidence="7 8">
    <name type="scientific">Pararhodospirillum photometricum DSM 122</name>
    <dbReference type="NCBI Taxonomy" id="1150469"/>
    <lineage>
        <taxon>Bacteria</taxon>
        <taxon>Pseudomonadati</taxon>
        <taxon>Pseudomonadota</taxon>
        <taxon>Alphaproteobacteria</taxon>
        <taxon>Rhodospirillales</taxon>
        <taxon>Rhodospirillaceae</taxon>
        <taxon>Pararhodospirillum</taxon>
    </lineage>
</organism>
<dbReference type="Pfam" id="PF00027">
    <property type="entry name" value="cNMP_binding"/>
    <property type="match status" value="1"/>
</dbReference>
<keyword evidence="2" id="KW-0238">DNA-binding</keyword>
<dbReference type="InterPro" id="IPR000595">
    <property type="entry name" value="cNMP-bd_dom"/>
</dbReference>
<feature type="region of interest" description="Disordered" evidence="4">
    <location>
        <begin position="53"/>
        <end position="76"/>
    </location>
</feature>
<dbReference type="KEGG" id="rpm:RSPPHO_01917"/>
<evidence type="ECO:0000259" key="6">
    <source>
        <dbReference type="PROSITE" id="PS51063"/>
    </source>
</evidence>
<dbReference type="eggNOG" id="COG0664">
    <property type="taxonomic scope" value="Bacteria"/>
</dbReference>